<sequence>MCRWVPPGVEEAGVPQVTCTEADDGRDIHVRVGDSVAVTLPENPTTGHLWLIASEASAVLVAQGTRFSPGAGAAPGASGARTFTFRAQVAGVGLLKLHLCRPWRTTAAPLASFSLTVHSRKRARDVIPGRGRCRSRNRRIAEPPGDVTGRA</sequence>
<reference evidence="5 6" key="1">
    <citation type="submission" date="2019-11" db="EMBL/GenBank/DDBJ databases">
        <title>Streptomyces typhae sp. nov., a novel endophytic actinomycete isolated from the root of cattail pollen (Typha angustifolia L.).</title>
        <authorList>
            <person name="Peng C."/>
        </authorList>
    </citation>
    <scope>NUCLEOTIDE SEQUENCE [LARGE SCALE GENOMIC DNA]</scope>
    <source>
        <strain evidence="6">p1417</strain>
    </source>
</reference>
<feature type="region of interest" description="Disordered" evidence="3">
    <location>
        <begin position="132"/>
        <end position="151"/>
    </location>
</feature>
<feature type="domain" description="Proteinase inhibitor I42 chagasin" evidence="4">
    <location>
        <begin position="30"/>
        <end position="117"/>
    </location>
</feature>
<evidence type="ECO:0000256" key="2">
    <source>
        <dbReference type="ARBA" id="ARBA00022704"/>
    </source>
</evidence>
<evidence type="ECO:0000256" key="1">
    <source>
        <dbReference type="ARBA" id="ARBA00022690"/>
    </source>
</evidence>
<dbReference type="GO" id="GO:0004869">
    <property type="term" value="F:cysteine-type endopeptidase inhibitor activity"/>
    <property type="evidence" value="ECO:0007669"/>
    <property type="project" value="UniProtKB-KW"/>
</dbReference>
<keyword evidence="2" id="KW-0789">Thiol protease inhibitor</keyword>
<dbReference type="PANTHER" id="PTHR36530">
    <property type="entry name" value="INHIBITOR OF CYSTEINE PEPTIDASE"/>
    <property type="match status" value="1"/>
</dbReference>
<dbReference type="InterPro" id="IPR036331">
    <property type="entry name" value="Chagasin-like_sf"/>
</dbReference>
<protein>
    <recommendedName>
        <fullName evidence="4">Proteinase inhibitor I42 chagasin domain-containing protein</fullName>
    </recommendedName>
</protein>
<dbReference type="Pfam" id="PF09394">
    <property type="entry name" value="Inhibitor_I42"/>
    <property type="match status" value="1"/>
</dbReference>
<dbReference type="Proteomes" id="UP000483802">
    <property type="component" value="Unassembled WGS sequence"/>
</dbReference>
<evidence type="ECO:0000259" key="4">
    <source>
        <dbReference type="Pfam" id="PF09394"/>
    </source>
</evidence>
<dbReference type="PANTHER" id="PTHR36530:SF1">
    <property type="entry name" value="AMOEBIASIN-1"/>
    <property type="match status" value="1"/>
</dbReference>
<proteinExistence type="predicted"/>
<dbReference type="SUPFAM" id="SSF141066">
    <property type="entry name" value="ICP-like"/>
    <property type="match status" value="1"/>
</dbReference>
<keyword evidence="1" id="KW-0646">Protease inhibitor</keyword>
<accession>A0A6L6X5X3</accession>
<dbReference type="InterPro" id="IPR052781">
    <property type="entry name" value="Cys_protease_inhibitor_I42"/>
</dbReference>
<gene>
    <name evidence="5" type="ORF">GPA10_31550</name>
</gene>
<evidence type="ECO:0000256" key="3">
    <source>
        <dbReference type="SAM" id="MobiDB-lite"/>
    </source>
</evidence>
<evidence type="ECO:0000313" key="5">
    <source>
        <dbReference type="EMBL" id="MVO89171.1"/>
    </source>
</evidence>
<dbReference type="AlphaFoldDB" id="A0A6L6X5X3"/>
<organism evidence="5 6">
    <name type="scientific">Streptomyces typhae</name>
    <dbReference type="NCBI Taxonomy" id="2681492"/>
    <lineage>
        <taxon>Bacteria</taxon>
        <taxon>Bacillati</taxon>
        <taxon>Actinomycetota</taxon>
        <taxon>Actinomycetes</taxon>
        <taxon>Kitasatosporales</taxon>
        <taxon>Streptomycetaceae</taxon>
        <taxon>Streptomyces</taxon>
    </lineage>
</organism>
<comment type="caution">
    <text evidence="5">The sequence shown here is derived from an EMBL/GenBank/DDBJ whole genome shotgun (WGS) entry which is preliminary data.</text>
</comment>
<dbReference type="InterPro" id="IPR018990">
    <property type="entry name" value="Prot_inh_I42_chagasin"/>
</dbReference>
<dbReference type="EMBL" id="WPNZ01000022">
    <property type="protein sequence ID" value="MVO89171.1"/>
    <property type="molecule type" value="Genomic_DNA"/>
</dbReference>
<evidence type="ECO:0000313" key="6">
    <source>
        <dbReference type="Proteomes" id="UP000483802"/>
    </source>
</evidence>
<keyword evidence="6" id="KW-1185">Reference proteome</keyword>
<name>A0A6L6X5X3_9ACTN</name>
<dbReference type="Gene3D" id="2.60.40.2020">
    <property type="match status" value="1"/>
</dbReference>